<dbReference type="SUPFAM" id="SSF81301">
    <property type="entry name" value="Nucleotidyltransferase"/>
    <property type="match status" value="1"/>
</dbReference>
<reference evidence="1 2" key="1">
    <citation type="submission" date="2019-01" db="EMBL/GenBank/DDBJ databases">
        <title>Draft genome sequences of Macrococcus caseolyticus, Macrococcus canis, Macrococcus bohemicus and Macrococcus goetzii.</title>
        <authorList>
            <person name="Mazhar S."/>
            <person name="Altermann E."/>
            <person name="Hill C."/>
            <person name="Mcauliffe O."/>
        </authorList>
    </citation>
    <scope>NUCLEOTIDE SEQUENCE [LARGE SCALE GENOMIC DNA]</scope>
    <source>
        <strain evidence="1 2">DPC7162</strain>
    </source>
</reference>
<evidence type="ECO:0000313" key="2">
    <source>
        <dbReference type="Proteomes" id="UP000294865"/>
    </source>
</evidence>
<dbReference type="InterPro" id="IPR007344">
    <property type="entry name" value="GrpB/CoaE"/>
</dbReference>
<name>A0A4R6C5P1_9STAP</name>
<dbReference type="PANTHER" id="PTHR34822:SF1">
    <property type="entry name" value="GRPB FAMILY PROTEIN"/>
    <property type="match status" value="1"/>
</dbReference>
<protein>
    <recommendedName>
        <fullName evidence="3">GrpB family protein</fullName>
    </recommendedName>
</protein>
<evidence type="ECO:0008006" key="3">
    <source>
        <dbReference type="Google" id="ProtNLM"/>
    </source>
</evidence>
<dbReference type="Gene3D" id="3.30.460.10">
    <property type="entry name" value="Beta Polymerase, domain 2"/>
    <property type="match status" value="1"/>
</dbReference>
<accession>A0A4R6C5P1</accession>
<dbReference type="InterPro" id="IPR043519">
    <property type="entry name" value="NT_sf"/>
</dbReference>
<proteinExistence type="predicted"/>
<dbReference type="Pfam" id="PF04229">
    <property type="entry name" value="GrpB"/>
    <property type="match status" value="1"/>
</dbReference>
<dbReference type="Proteomes" id="UP000294865">
    <property type="component" value="Unassembled WGS sequence"/>
</dbReference>
<dbReference type="PANTHER" id="PTHR34822">
    <property type="entry name" value="GRPB DOMAIN PROTEIN (AFU_ORTHOLOGUE AFUA_1G01530)"/>
    <property type="match status" value="1"/>
</dbReference>
<dbReference type="AlphaFoldDB" id="A0A4R6C5P1"/>
<dbReference type="EMBL" id="SDQG01000002">
    <property type="protein sequence ID" value="TDM17341.1"/>
    <property type="molecule type" value="Genomic_DNA"/>
</dbReference>
<evidence type="ECO:0000313" key="1">
    <source>
        <dbReference type="EMBL" id="TDM17341.1"/>
    </source>
</evidence>
<comment type="caution">
    <text evidence="1">The sequence shown here is derived from an EMBL/GenBank/DDBJ whole genome shotgun (WGS) entry which is preliminary data.</text>
</comment>
<organism evidence="1 2">
    <name type="scientific">Macrococcoides canis</name>
    <dbReference type="NCBI Taxonomy" id="1855823"/>
    <lineage>
        <taxon>Bacteria</taxon>
        <taxon>Bacillati</taxon>
        <taxon>Bacillota</taxon>
        <taxon>Bacilli</taxon>
        <taxon>Bacillales</taxon>
        <taxon>Staphylococcaceae</taxon>
        <taxon>Macrococcoides</taxon>
    </lineage>
</organism>
<sequence>MKGRFTLKIKPNNFINHSPDSYVSAYEIIQHRLLNLLDSPVIKTYHIGSTAIKGAYTSGIIDILVIVNRLHEITTLDEKRLNLSGFYRLHHPYKKKCVFSQFDSLKTLNEQIRLHIVEKDSKKQFQYLEGHRYLLEHIEEYNHFKQNIDTHLNLKQYEDEKSSWFRQRLSV</sequence>
<gene>
    <name evidence="1" type="ORF">ETI04_05440</name>
</gene>